<sequence>MVIFATSIWVSITSYFSSLVGCANFDVNYSNEVDKEIVHHQQPPKPQVVETMHAKSSSDGLLSHTLAQLIANESLEEEDIVTENDFMSEKDVAEPETSARIDDIVVENLNEDSLVISSRVLDEIVGGFEDQYSSSLGNYPSKSYKSYQERMRKFDDFFMNLKMMGFLEHKDSLQSFAMEGHSTRTCGSILSQHLRLHKRRRRPEEDLAKFVRELQMCISLEFLHLQYGKTKELLESDPHEIRNYNLVAEKFQQFQVLMQRFFENETFRIQYYITNHRIVLQKLPRVGLVKEDPMDKIGMEKKVKGILRGENL</sequence>
<proteinExistence type="predicted"/>
<dbReference type="Proteomes" id="UP001419268">
    <property type="component" value="Unassembled WGS sequence"/>
</dbReference>
<keyword evidence="1" id="KW-0732">Signal</keyword>
<name>A0AAP0JCZ5_9MAGN</name>
<dbReference type="AlphaFoldDB" id="A0AAP0JCZ5"/>
<evidence type="ECO:0000313" key="3">
    <source>
        <dbReference type="Proteomes" id="UP001419268"/>
    </source>
</evidence>
<keyword evidence="3" id="KW-1185">Reference proteome</keyword>
<reference evidence="2 3" key="1">
    <citation type="submission" date="2024-01" db="EMBL/GenBank/DDBJ databases">
        <title>Genome assemblies of Stephania.</title>
        <authorList>
            <person name="Yang L."/>
        </authorList>
    </citation>
    <scope>NUCLEOTIDE SEQUENCE [LARGE SCALE GENOMIC DNA]</scope>
    <source>
        <strain evidence="2">JXDWG</strain>
        <tissue evidence="2">Leaf</tissue>
    </source>
</reference>
<accession>A0AAP0JCZ5</accession>
<dbReference type="Pfam" id="PF07891">
    <property type="entry name" value="DUF1666"/>
    <property type="match status" value="1"/>
</dbReference>
<dbReference type="EMBL" id="JBBNAG010000005">
    <property type="protein sequence ID" value="KAK9131719.1"/>
    <property type="molecule type" value="Genomic_DNA"/>
</dbReference>
<feature type="chain" id="PRO_5043016561" evidence="1">
    <location>
        <begin position="23"/>
        <end position="312"/>
    </location>
</feature>
<dbReference type="PANTHER" id="PTHR46741:SF2">
    <property type="entry name" value="RIBOSOMAL PROTEIN L34AE"/>
    <property type="match status" value="1"/>
</dbReference>
<evidence type="ECO:0000256" key="1">
    <source>
        <dbReference type="SAM" id="SignalP"/>
    </source>
</evidence>
<evidence type="ECO:0000313" key="2">
    <source>
        <dbReference type="EMBL" id="KAK9131719.1"/>
    </source>
</evidence>
<comment type="caution">
    <text evidence="2">The sequence shown here is derived from an EMBL/GenBank/DDBJ whole genome shotgun (WGS) entry which is preliminary data.</text>
</comment>
<organism evidence="2 3">
    <name type="scientific">Stephania cephalantha</name>
    <dbReference type="NCBI Taxonomy" id="152367"/>
    <lineage>
        <taxon>Eukaryota</taxon>
        <taxon>Viridiplantae</taxon>
        <taxon>Streptophyta</taxon>
        <taxon>Embryophyta</taxon>
        <taxon>Tracheophyta</taxon>
        <taxon>Spermatophyta</taxon>
        <taxon>Magnoliopsida</taxon>
        <taxon>Ranunculales</taxon>
        <taxon>Menispermaceae</taxon>
        <taxon>Menispermoideae</taxon>
        <taxon>Cissampelideae</taxon>
        <taxon>Stephania</taxon>
    </lineage>
</organism>
<dbReference type="PANTHER" id="PTHR46741">
    <property type="entry name" value="OS09G0413600 PROTEIN"/>
    <property type="match status" value="1"/>
</dbReference>
<dbReference type="InterPro" id="IPR012870">
    <property type="entry name" value="DUF1666"/>
</dbReference>
<protein>
    <submittedName>
        <fullName evidence="2">Uncharacterized protein</fullName>
    </submittedName>
</protein>
<gene>
    <name evidence="2" type="ORF">Scep_011247</name>
</gene>
<feature type="signal peptide" evidence="1">
    <location>
        <begin position="1"/>
        <end position="22"/>
    </location>
</feature>